<dbReference type="SUPFAM" id="SSF57903">
    <property type="entry name" value="FYVE/PHD zinc finger"/>
    <property type="match status" value="1"/>
</dbReference>
<dbReference type="Proteomes" id="UP001249851">
    <property type="component" value="Unassembled WGS sequence"/>
</dbReference>
<gene>
    <name evidence="18" type="ORF">P5673_029735</name>
</gene>
<dbReference type="SUPFAM" id="SSF103652">
    <property type="entry name" value="G protein-binding domain"/>
    <property type="match status" value="1"/>
</dbReference>
<dbReference type="Pfam" id="PF01363">
    <property type="entry name" value="FYVE"/>
    <property type="match status" value="1"/>
</dbReference>
<keyword evidence="9" id="KW-0967">Endosome</keyword>
<keyword evidence="13 15" id="KW-0175">Coiled coil</keyword>
<evidence type="ECO:0000256" key="8">
    <source>
        <dbReference type="ARBA" id="ARBA00022723"/>
    </source>
</evidence>
<evidence type="ECO:0000256" key="10">
    <source>
        <dbReference type="ARBA" id="ARBA00022771"/>
    </source>
</evidence>
<dbReference type="EMBL" id="JARQWQ010000121">
    <property type="protein sequence ID" value="KAK2549761.1"/>
    <property type="molecule type" value="Genomic_DNA"/>
</dbReference>
<keyword evidence="8" id="KW-0479">Metal-binding</keyword>
<dbReference type="Gene3D" id="1.20.5.730">
    <property type="entry name" value="Single helix bin"/>
    <property type="match status" value="1"/>
</dbReference>
<feature type="domain" description="FYVE-type" evidence="17">
    <location>
        <begin position="805"/>
        <end position="863"/>
    </location>
</feature>
<dbReference type="Gene3D" id="1.20.5.340">
    <property type="match status" value="1"/>
</dbReference>
<evidence type="ECO:0000256" key="3">
    <source>
        <dbReference type="ARBA" id="ARBA00006603"/>
    </source>
</evidence>
<dbReference type="InterPro" id="IPR011011">
    <property type="entry name" value="Znf_FYVE_PHD"/>
</dbReference>
<dbReference type="PROSITE" id="PS50178">
    <property type="entry name" value="ZF_FYVE"/>
    <property type="match status" value="1"/>
</dbReference>
<evidence type="ECO:0000256" key="15">
    <source>
        <dbReference type="SAM" id="Coils"/>
    </source>
</evidence>
<dbReference type="PRINTS" id="PR01432">
    <property type="entry name" value="RABAPTIN"/>
</dbReference>
<name>A0AAD9PVB9_ACRCE</name>
<dbReference type="PANTHER" id="PTHR31179">
    <property type="entry name" value="RAB GTPASE-BINDING EFFECTOR PROTEIN"/>
    <property type="match status" value="1"/>
</dbReference>
<dbReference type="InterPro" id="IPR015390">
    <property type="entry name" value="Rabaptin_Rab5-bd_dom"/>
</dbReference>
<feature type="compositionally biased region" description="Low complexity" evidence="16">
    <location>
        <begin position="399"/>
        <end position="414"/>
    </location>
</feature>
<dbReference type="Pfam" id="PF09311">
    <property type="entry name" value="Rab5-bind"/>
    <property type="match status" value="1"/>
</dbReference>
<evidence type="ECO:0000256" key="5">
    <source>
        <dbReference type="ARBA" id="ARBA00022490"/>
    </source>
</evidence>
<evidence type="ECO:0000256" key="1">
    <source>
        <dbReference type="ARBA" id="ARBA00004412"/>
    </source>
</evidence>
<keyword evidence="19" id="KW-1185">Reference proteome</keyword>
<proteinExistence type="inferred from homology"/>
<dbReference type="InterPro" id="IPR003914">
    <property type="entry name" value="Rabaptin"/>
</dbReference>
<dbReference type="InterPro" id="IPR013083">
    <property type="entry name" value="Znf_RING/FYVE/PHD"/>
</dbReference>
<feature type="region of interest" description="Disordered" evidence="16">
    <location>
        <begin position="456"/>
        <end position="513"/>
    </location>
</feature>
<dbReference type="PANTHER" id="PTHR31179:SF7">
    <property type="entry name" value="FYVE-TYPE DOMAIN-CONTAINING PROTEIN"/>
    <property type="match status" value="1"/>
</dbReference>
<keyword evidence="4" id="KW-0813">Transport</keyword>
<feature type="coiled-coil region" evidence="15">
    <location>
        <begin position="207"/>
        <end position="299"/>
    </location>
</feature>
<dbReference type="SMART" id="SM00064">
    <property type="entry name" value="FYVE"/>
    <property type="match status" value="1"/>
</dbReference>
<dbReference type="GO" id="GO:0008083">
    <property type="term" value="F:growth factor activity"/>
    <property type="evidence" value="ECO:0007669"/>
    <property type="project" value="InterPro"/>
</dbReference>
<sequence>MAERDTEDLPDDVSVLRTTIQNLRRREKQLLKYKEQSEIEFGQRRAKFKELYLAREDEIAKEKTKLKEAQEEAKKLKTELNRVVDECNGYKTAAALAESSQKEELQSLHMKYQEEVASLQHIMSEAVRDAQQGAAEQFEIEKHNLMAQNKKLENEVRNLKSILSSDGNGSVKPRMLSGLSDAVVGAIKRNTTHNSPVSDEEAVSIGSKSLEKSMEKAQEDAKVLRSIVLPLEEEIISLKTKLQDSQDKLQTAEAKIKEAESKNHEINFQNEESLSKEKFDEMQEKIKELNQYLDAERSSRTDLEMYVAVLNTQKGVLQEDTDKLRKELHDVCRLLEQEKAAHSDLKNTWEMANLQFVENLRVQREAYTKVWNILTTEQRIIAQEQQQDESQVGKLIDLQSPQTSPQPTVQQPSLTHPPAMVISSGSSWDNIPTVPCTNQLIGGPDSVTAPIQDDKEAGFKRSHSASDTTIEEETNSGEVSRTRSVEEILSTTPKHEEPISLPKPRLPGSSSKGLNSNVDWKVFQEAVKVSHKSDLSRSCAMCVNYERQLQKMQEDNQKFQNLASNFKVALDQEKKELFKEQKMRSKLEESVARAAEDAQMQINSYKMTNDKLEKLMTGLWENFEATKHGTKMHIEKLVSSRDQLSQKLNALKSKYTALQDNAIQQLTYMDSDARLAEMQGQLREIRAASENTEEKLRSEVTFLKDRVIAEQVAKDSLEAMLQGDVDNMRSERDKLKEELVKERSAKEVSKVVEENRRLKNQLQSMTEQLNQSETVQRDFVQLSQSLQMQIAQIHESETDVRWQYPEDITECPNCNRGLKSSREKRNCHHCGKVFCENCTTKSVLGNNSNRPHPVCDNCFAILSKDSKSTFYNTSLADDQR</sequence>
<keyword evidence="10 14" id="KW-0863">Zinc-finger</keyword>
<evidence type="ECO:0000256" key="7">
    <source>
        <dbReference type="ARBA" id="ARBA00022583"/>
    </source>
</evidence>
<evidence type="ECO:0000259" key="17">
    <source>
        <dbReference type="PROSITE" id="PS50178"/>
    </source>
</evidence>
<accession>A0AAD9PVB9</accession>
<dbReference type="Gene3D" id="3.30.40.10">
    <property type="entry name" value="Zinc/RING finger domain, C3HC4 (zinc finger)"/>
    <property type="match status" value="1"/>
</dbReference>
<keyword evidence="6" id="KW-0597">Phosphoprotein</keyword>
<keyword evidence="5" id="KW-0963">Cytoplasm</keyword>
<evidence type="ECO:0000256" key="14">
    <source>
        <dbReference type="PROSITE-ProRule" id="PRU00091"/>
    </source>
</evidence>
<evidence type="ECO:0000313" key="18">
    <source>
        <dbReference type="EMBL" id="KAK2549761.1"/>
    </source>
</evidence>
<feature type="coiled-coil region" evidence="15">
    <location>
        <begin position="20"/>
        <end position="162"/>
    </location>
</feature>
<feature type="region of interest" description="Disordered" evidence="16">
    <location>
        <begin position="399"/>
        <end position="427"/>
    </location>
</feature>
<keyword evidence="11" id="KW-0862">Zinc</keyword>
<dbReference type="GO" id="GO:0005769">
    <property type="term" value="C:early endosome"/>
    <property type="evidence" value="ECO:0007669"/>
    <property type="project" value="UniProtKB-SubCell"/>
</dbReference>
<evidence type="ECO:0000256" key="12">
    <source>
        <dbReference type="ARBA" id="ARBA00022927"/>
    </source>
</evidence>
<dbReference type="InterPro" id="IPR017455">
    <property type="entry name" value="Znf_FYVE-rel"/>
</dbReference>
<dbReference type="Pfam" id="PF03528">
    <property type="entry name" value="Rabaptin"/>
    <property type="match status" value="3"/>
</dbReference>
<dbReference type="GO" id="GO:0008270">
    <property type="term" value="F:zinc ion binding"/>
    <property type="evidence" value="ECO:0007669"/>
    <property type="project" value="UniProtKB-KW"/>
</dbReference>
<evidence type="ECO:0000313" key="19">
    <source>
        <dbReference type="Proteomes" id="UP001249851"/>
    </source>
</evidence>
<dbReference type="InterPro" id="IPR000306">
    <property type="entry name" value="Znf_FYVE"/>
</dbReference>
<feature type="coiled-coil region" evidence="15">
    <location>
        <begin position="542"/>
        <end position="775"/>
    </location>
</feature>
<dbReference type="InterPro" id="IPR018514">
    <property type="entry name" value="Rabaptin_CC"/>
</dbReference>
<evidence type="ECO:0000256" key="6">
    <source>
        <dbReference type="ARBA" id="ARBA00022553"/>
    </source>
</evidence>
<organism evidence="18 19">
    <name type="scientific">Acropora cervicornis</name>
    <name type="common">Staghorn coral</name>
    <dbReference type="NCBI Taxonomy" id="6130"/>
    <lineage>
        <taxon>Eukaryota</taxon>
        <taxon>Metazoa</taxon>
        <taxon>Cnidaria</taxon>
        <taxon>Anthozoa</taxon>
        <taxon>Hexacorallia</taxon>
        <taxon>Scleractinia</taxon>
        <taxon>Astrocoeniina</taxon>
        <taxon>Acroporidae</taxon>
        <taxon>Acropora</taxon>
    </lineage>
</organism>
<evidence type="ECO:0000256" key="16">
    <source>
        <dbReference type="SAM" id="MobiDB-lite"/>
    </source>
</evidence>
<comment type="subcellular location">
    <subcellularLocation>
        <location evidence="2">Cytoplasm</location>
    </subcellularLocation>
    <subcellularLocation>
        <location evidence="1">Early endosome</location>
    </subcellularLocation>
</comment>
<comment type="similarity">
    <text evidence="3">Belongs to the rabaptin family.</text>
</comment>
<evidence type="ECO:0000256" key="2">
    <source>
        <dbReference type="ARBA" id="ARBA00004496"/>
    </source>
</evidence>
<dbReference type="GO" id="GO:0005096">
    <property type="term" value="F:GTPase activator activity"/>
    <property type="evidence" value="ECO:0007669"/>
    <property type="project" value="InterPro"/>
</dbReference>
<dbReference type="AlphaFoldDB" id="A0AAD9PVB9"/>
<keyword evidence="7" id="KW-0254">Endocytosis</keyword>
<evidence type="ECO:0000256" key="13">
    <source>
        <dbReference type="ARBA" id="ARBA00023054"/>
    </source>
</evidence>
<evidence type="ECO:0000256" key="9">
    <source>
        <dbReference type="ARBA" id="ARBA00022753"/>
    </source>
</evidence>
<dbReference type="GO" id="GO:0006897">
    <property type="term" value="P:endocytosis"/>
    <property type="evidence" value="ECO:0007669"/>
    <property type="project" value="UniProtKB-KW"/>
</dbReference>
<keyword evidence="12" id="KW-0653">Protein transport</keyword>
<protein>
    <submittedName>
        <fullName evidence="18">Rab GTPase-binding effector protein 1</fullName>
    </submittedName>
</protein>
<dbReference type="GO" id="GO:0015031">
    <property type="term" value="P:protein transport"/>
    <property type="evidence" value="ECO:0007669"/>
    <property type="project" value="UniProtKB-KW"/>
</dbReference>
<comment type="caution">
    <text evidence="18">The sequence shown here is derived from an EMBL/GenBank/DDBJ whole genome shotgun (WGS) entry which is preliminary data.</text>
</comment>
<evidence type="ECO:0000256" key="4">
    <source>
        <dbReference type="ARBA" id="ARBA00022448"/>
    </source>
</evidence>
<reference evidence="18" key="1">
    <citation type="journal article" date="2023" name="G3 (Bethesda)">
        <title>Whole genome assembly and annotation of the endangered Caribbean coral Acropora cervicornis.</title>
        <authorList>
            <person name="Selwyn J.D."/>
            <person name="Vollmer S.V."/>
        </authorList>
    </citation>
    <scope>NUCLEOTIDE SEQUENCE</scope>
    <source>
        <strain evidence="18">K2</strain>
    </source>
</reference>
<reference evidence="18" key="2">
    <citation type="journal article" date="2023" name="Science">
        <title>Genomic signatures of disease resistance in endangered staghorn corals.</title>
        <authorList>
            <person name="Vollmer S.V."/>
            <person name="Selwyn J.D."/>
            <person name="Despard B.A."/>
            <person name="Roesel C.L."/>
        </authorList>
    </citation>
    <scope>NUCLEOTIDE SEQUENCE</scope>
    <source>
        <strain evidence="18">K2</strain>
    </source>
</reference>
<evidence type="ECO:0000256" key="11">
    <source>
        <dbReference type="ARBA" id="ARBA00022833"/>
    </source>
</evidence>